<dbReference type="Gene3D" id="3.40.630.30">
    <property type="match status" value="1"/>
</dbReference>
<evidence type="ECO:0000259" key="1">
    <source>
        <dbReference type="PROSITE" id="PS51186"/>
    </source>
</evidence>
<feature type="domain" description="N-acetyltransferase" evidence="1">
    <location>
        <begin position="7"/>
        <end position="166"/>
    </location>
</feature>
<dbReference type="EMBL" id="JAFLQZ010000002">
    <property type="protein sequence ID" value="MBO0357203.1"/>
    <property type="molecule type" value="Genomic_DNA"/>
</dbReference>
<dbReference type="PROSITE" id="PS51186">
    <property type="entry name" value="GNAT"/>
    <property type="match status" value="1"/>
</dbReference>
<dbReference type="InterPro" id="IPR000182">
    <property type="entry name" value="GNAT_dom"/>
</dbReference>
<accession>A0A939EWI5</accession>
<name>A0A939EWI5_9BACT</name>
<reference evidence="2" key="1">
    <citation type="submission" date="2021-03" db="EMBL/GenBank/DDBJ databases">
        <authorList>
            <person name="Kim M.K."/>
        </authorList>
    </citation>
    <scope>NUCLEOTIDE SEQUENCE</scope>
    <source>
        <strain evidence="2">BT186</strain>
    </source>
</reference>
<protein>
    <submittedName>
        <fullName evidence="2">GNAT family N-acetyltransferase</fullName>
    </submittedName>
</protein>
<keyword evidence="3" id="KW-1185">Reference proteome</keyword>
<dbReference type="Pfam" id="PF13302">
    <property type="entry name" value="Acetyltransf_3"/>
    <property type="match status" value="1"/>
</dbReference>
<proteinExistence type="predicted"/>
<dbReference type="GO" id="GO:0016747">
    <property type="term" value="F:acyltransferase activity, transferring groups other than amino-acyl groups"/>
    <property type="evidence" value="ECO:0007669"/>
    <property type="project" value="InterPro"/>
</dbReference>
<gene>
    <name evidence="2" type="ORF">J0X19_04550</name>
</gene>
<evidence type="ECO:0000313" key="3">
    <source>
        <dbReference type="Proteomes" id="UP000664144"/>
    </source>
</evidence>
<dbReference type="PANTHER" id="PTHR43792">
    <property type="entry name" value="GNAT FAMILY, PUTATIVE (AFU_ORTHOLOGUE AFUA_3G00765)-RELATED-RELATED"/>
    <property type="match status" value="1"/>
</dbReference>
<dbReference type="Proteomes" id="UP000664144">
    <property type="component" value="Unassembled WGS sequence"/>
</dbReference>
<organism evidence="2 3">
    <name type="scientific">Hymenobacter telluris</name>
    <dbReference type="NCBI Taxonomy" id="2816474"/>
    <lineage>
        <taxon>Bacteria</taxon>
        <taxon>Pseudomonadati</taxon>
        <taxon>Bacteroidota</taxon>
        <taxon>Cytophagia</taxon>
        <taxon>Cytophagales</taxon>
        <taxon>Hymenobacteraceae</taxon>
        <taxon>Hymenobacter</taxon>
    </lineage>
</organism>
<comment type="caution">
    <text evidence="2">The sequence shown here is derived from an EMBL/GenBank/DDBJ whole genome shotgun (WGS) entry which is preliminary data.</text>
</comment>
<evidence type="ECO:0000313" key="2">
    <source>
        <dbReference type="EMBL" id="MBO0357203.1"/>
    </source>
</evidence>
<dbReference type="AlphaFoldDB" id="A0A939EWI5"/>
<dbReference type="RefSeq" id="WP_206981692.1">
    <property type="nucleotide sequence ID" value="NZ_JAFLQZ010000002.1"/>
</dbReference>
<sequence length="171" mass="19570">MLHNELVFLRALEAEDLEFLYALENDAALWTVSDNVVPISRYTLRQYLDNAAADWQEVRQLRLVICATDDKRAVGTVDLFDYQARHQRAGIGIALLPAEQGRGYAQAALQLVISYAHTTLHLHQLYCTIATDNVRSIYLFEKLGFTVVGVRKQWLRKADGWQDVLEYQCIV</sequence>
<dbReference type="InterPro" id="IPR016181">
    <property type="entry name" value="Acyl_CoA_acyltransferase"/>
</dbReference>
<dbReference type="SUPFAM" id="SSF55729">
    <property type="entry name" value="Acyl-CoA N-acyltransferases (Nat)"/>
    <property type="match status" value="1"/>
</dbReference>
<dbReference type="InterPro" id="IPR051531">
    <property type="entry name" value="N-acetyltransferase"/>
</dbReference>
<dbReference type="CDD" id="cd04301">
    <property type="entry name" value="NAT_SF"/>
    <property type="match status" value="1"/>
</dbReference>